<reference evidence="1 2" key="1">
    <citation type="submission" date="2019-11" db="EMBL/GenBank/DDBJ databases">
        <title>Whole genome sequence of Haloferax sp. MBLA0076.</title>
        <authorList>
            <person name="Seo M.-J."/>
            <person name="Cho E.-S."/>
        </authorList>
    </citation>
    <scope>NUCLEOTIDE SEQUENCE [LARGE SCALE GENOMIC DNA]</scope>
    <source>
        <strain evidence="1 2">MBLA0076</strain>
    </source>
</reference>
<sequence length="118" mass="13092">MNRRQALSLALILLVLAAGALFVTDRYAKRQALQQEEAYLQSELARSSCVTNFDTSGTVGDEKATVVDRSLDGRWVRVSHPYWYDTDQTHADTSSEAVYYVGLNSVYRVNGESPGPVC</sequence>
<dbReference type="EMBL" id="WKJO01000001">
    <property type="protein sequence ID" value="MRX21818.1"/>
    <property type="molecule type" value="Genomic_DNA"/>
</dbReference>
<proteinExistence type="predicted"/>
<comment type="caution">
    <text evidence="1">The sequence shown here is derived from an EMBL/GenBank/DDBJ whole genome shotgun (WGS) entry which is preliminary data.</text>
</comment>
<protein>
    <submittedName>
        <fullName evidence="1">Uncharacterized protein</fullName>
    </submittedName>
</protein>
<keyword evidence="2" id="KW-1185">Reference proteome</keyword>
<organism evidence="1 2">
    <name type="scientific">Haloferax litoreum</name>
    <dbReference type="NCBI Taxonomy" id="2666140"/>
    <lineage>
        <taxon>Archaea</taxon>
        <taxon>Methanobacteriati</taxon>
        <taxon>Methanobacteriota</taxon>
        <taxon>Stenosarchaea group</taxon>
        <taxon>Halobacteria</taxon>
        <taxon>Halobacteriales</taxon>
        <taxon>Haloferacaceae</taxon>
        <taxon>Haloferax</taxon>
    </lineage>
</organism>
<evidence type="ECO:0000313" key="1">
    <source>
        <dbReference type="EMBL" id="MRX21818.1"/>
    </source>
</evidence>
<dbReference type="RefSeq" id="WP_151162386.1">
    <property type="nucleotide sequence ID" value="NZ_WKJO01000001.1"/>
</dbReference>
<name>A0A6A8GF82_9EURY</name>
<evidence type="ECO:0000313" key="2">
    <source>
        <dbReference type="Proteomes" id="UP000439022"/>
    </source>
</evidence>
<accession>A0A6A8GF82</accession>
<dbReference type="AlphaFoldDB" id="A0A6A8GF82"/>
<dbReference type="Proteomes" id="UP000439022">
    <property type="component" value="Unassembled WGS sequence"/>
</dbReference>
<gene>
    <name evidence="1" type="ORF">GJR96_07595</name>
</gene>